<dbReference type="PRINTS" id="PR00126">
    <property type="entry name" value="ATPASEGAMMA"/>
</dbReference>
<evidence type="ECO:0000256" key="4">
    <source>
        <dbReference type="ARBA" id="ARBA00022781"/>
    </source>
</evidence>
<evidence type="ECO:0000313" key="13">
    <source>
        <dbReference type="Proteomes" id="UP000054560"/>
    </source>
</evidence>
<dbReference type="Gene3D" id="1.10.287.80">
    <property type="entry name" value="ATP synthase, gamma subunit, helix hairpin domain"/>
    <property type="match status" value="1"/>
</dbReference>
<evidence type="ECO:0000256" key="8">
    <source>
        <dbReference type="ARBA" id="ARBA00023136"/>
    </source>
</evidence>
<dbReference type="PIRSF" id="PIRSF039089">
    <property type="entry name" value="ATP_synthase_gamma"/>
    <property type="match status" value="1"/>
</dbReference>
<dbReference type="NCBIfam" id="TIGR01146">
    <property type="entry name" value="ATPsyn_F1gamma"/>
    <property type="match status" value="1"/>
</dbReference>
<evidence type="ECO:0000256" key="9">
    <source>
        <dbReference type="ARBA" id="ARBA00023196"/>
    </source>
</evidence>
<dbReference type="GO" id="GO:0046933">
    <property type="term" value="F:proton-transporting ATP synthase activity, rotational mechanism"/>
    <property type="evidence" value="ECO:0007669"/>
    <property type="project" value="InterPro"/>
</dbReference>
<keyword evidence="4 11" id="KW-0375">Hydrogen ion transport</keyword>
<dbReference type="FunFam" id="1.10.287.80:FF:000001">
    <property type="entry name" value="ATP synthase gamma chain"/>
    <property type="match status" value="1"/>
</dbReference>
<dbReference type="PANTHER" id="PTHR11693:SF22">
    <property type="entry name" value="ATP SYNTHASE SUBUNIT GAMMA, MITOCHONDRIAL"/>
    <property type="match status" value="1"/>
</dbReference>
<comment type="similarity">
    <text evidence="2 11">Belongs to the ATPase gamma chain family.</text>
</comment>
<dbReference type="AlphaFoldDB" id="A0A0L0GCP2"/>
<evidence type="ECO:0000256" key="1">
    <source>
        <dbReference type="ARBA" id="ARBA00004637"/>
    </source>
</evidence>
<dbReference type="InterPro" id="IPR000131">
    <property type="entry name" value="ATP_synth_F1_gsu"/>
</dbReference>
<dbReference type="SUPFAM" id="SSF52943">
    <property type="entry name" value="ATP synthase (F1-ATPase), gamma subunit"/>
    <property type="match status" value="1"/>
</dbReference>
<organism evidence="12 13">
    <name type="scientific">Sphaeroforma arctica JP610</name>
    <dbReference type="NCBI Taxonomy" id="667725"/>
    <lineage>
        <taxon>Eukaryota</taxon>
        <taxon>Ichthyosporea</taxon>
        <taxon>Ichthyophonida</taxon>
        <taxon>Sphaeroforma</taxon>
    </lineage>
</organism>
<keyword evidence="10 11" id="KW-0066">ATP synthesis</keyword>
<accession>A0A0L0GCP2</accession>
<dbReference type="Pfam" id="PF00231">
    <property type="entry name" value="ATP-synt"/>
    <property type="match status" value="1"/>
</dbReference>
<evidence type="ECO:0000256" key="6">
    <source>
        <dbReference type="ARBA" id="ARBA00023065"/>
    </source>
</evidence>
<dbReference type="FunFam" id="3.40.1380.10:FF:000003">
    <property type="entry name" value="ATP synthase subunit gamma"/>
    <property type="match status" value="1"/>
</dbReference>
<dbReference type="InterPro" id="IPR023632">
    <property type="entry name" value="ATP_synth_F1_gsu_CS"/>
</dbReference>
<dbReference type="EMBL" id="KQ241636">
    <property type="protein sequence ID" value="KNC86785.1"/>
    <property type="molecule type" value="Genomic_DNA"/>
</dbReference>
<dbReference type="PROSITE" id="PS00153">
    <property type="entry name" value="ATPASE_GAMMA"/>
    <property type="match status" value="1"/>
</dbReference>
<comment type="subcellular location">
    <subcellularLocation>
        <location evidence="1">Mitochondrion inner membrane</location>
        <topology evidence="1">Peripheral membrane protein</topology>
    </subcellularLocation>
</comment>
<evidence type="ECO:0000256" key="10">
    <source>
        <dbReference type="ARBA" id="ARBA00023310"/>
    </source>
</evidence>
<dbReference type="Gene3D" id="3.40.1380.10">
    <property type="match status" value="1"/>
</dbReference>
<keyword evidence="13" id="KW-1185">Reference proteome</keyword>
<dbReference type="CDD" id="cd12151">
    <property type="entry name" value="F1-ATPase_gamma"/>
    <property type="match status" value="1"/>
</dbReference>
<keyword evidence="9 11" id="KW-0139">CF(1)</keyword>
<evidence type="ECO:0000256" key="5">
    <source>
        <dbReference type="ARBA" id="ARBA00022792"/>
    </source>
</evidence>
<evidence type="ECO:0000256" key="7">
    <source>
        <dbReference type="ARBA" id="ARBA00023128"/>
    </source>
</evidence>
<gene>
    <name evidence="12" type="ORF">SARC_01078</name>
</gene>
<keyword evidence="7" id="KW-0496">Mitochondrion</keyword>
<dbReference type="PANTHER" id="PTHR11693">
    <property type="entry name" value="ATP SYNTHASE GAMMA CHAIN"/>
    <property type="match status" value="1"/>
</dbReference>
<dbReference type="GeneID" id="25901582"/>
<comment type="subunit">
    <text evidence="11">F-type ATPases have 2 components, CF(1) - the catalytic core - and CF(0) - the membrane proton channel. CF(1) and CF(0) have multiple subunits.</text>
</comment>
<dbReference type="GO" id="GO:0005743">
    <property type="term" value="C:mitochondrial inner membrane"/>
    <property type="evidence" value="ECO:0007669"/>
    <property type="project" value="UniProtKB-SubCell"/>
</dbReference>
<proteinExistence type="inferred from homology"/>
<keyword evidence="3 11" id="KW-0813">Transport</keyword>
<evidence type="ECO:0000313" key="12">
    <source>
        <dbReference type="EMBL" id="KNC86785.1"/>
    </source>
</evidence>
<sequence>MAMSITGVSALPRAAMQAPRFLGAQQSRNMATLKEIKTRLVSVTNIQKITKSMKMVSAAKFSRAERQMKAGMPFARGAAGLSKAAEITVEDDYQGRVIICLSSDRGLCGGIHSAITKAVKPVLSKDSEAKVFIWGDKVRMQLQRIYPKNIQAHFAEIGKRPPVFVEAAALADYVLSSGVEWNKGQVYYNEFLSAIAYEPTSLTIFNPSSLSEMESIASKYEVDEGTLESYGEFTLASTLYGSMLIAQAAEQSARMQAMENATSNAGDMIEKLTLRYNRTRQAVITNELIEIISGAAAV</sequence>
<evidence type="ECO:0000256" key="11">
    <source>
        <dbReference type="RuleBase" id="RU004001"/>
    </source>
</evidence>
<dbReference type="Proteomes" id="UP000054560">
    <property type="component" value="Unassembled WGS sequence"/>
</dbReference>
<dbReference type="STRING" id="667725.A0A0L0GCP2"/>
<evidence type="ECO:0000256" key="3">
    <source>
        <dbReference type="ARBA" id="ARBA00022448"/>
    </source>
</evidence>
<dbReference type="RefSeq" id="XP_014160687.1">
    <property type="nucleotide sequence ID" value="XM_014305212.1"/>
</dbReference>
<dbReference type="InterPro" id="IPR035968">
    <property type="entry name" value="ATP_synth_F1_ATPase_gsu"/>
</dbReference>
<keyword evidence="5" id="KW-0999">Mitochondrion inner membrane</keyword>
<dbReference type="GO" id="GO:0045259">
    <property type="term" value="C:proton-transporting ATP synthase complex"/>
    <property type="evidence" value="ECO:0007669"/>
    <property type="project" value="UniProtKB-KW"/>
</dbReference>
<reference evidence="12 13" key="1">
    <citation type="submission" date="2011-02" db="EMBL/GenBank/DDBJ databases">
        <title>The Genome Sequence of Sphaeroforma arctica JP610.</title>
        <authorList>
            <consortium name="The Broad Institute Genome Sequencing Platform"/>
            <person name="Russ C."/>
            <person name="Cuomo C."/>
            <person name="Young S.K."/>
            <person name="Zeng Q."/>
            <person name="Gargeya S."/>
            <person name="Alvarado L."/>
            <person name="Berlin A."/>
            <person name="Chapman S.B."/>
            <person name="Chen Z."/>
            <person name="Freedman E."/>
            <person name="Gellesch M."/>
            <person name="Goldberg J."/>
            <person name="Griggs A."/>
            <person name="Gujja S."/>
            <person name="Heilman E."/>
            <person name="Heiman D."/>
            <person name="Howarth C."/>
            <person name="Mehta T."/>
            <person name="Neiman D."/>
            <person name="Pearson M."/>
            <person name="Roberts A."/>
            <person name="Saif S."/>
            <person name="Shea T."/>
            <person name="Shenoy N."/>
            <person name="Sisk P."/>
            <person name="Stolte C."/>
            <person name="Sykes S."/>
            <person name="White J."/>
            <person name="Yandava C."/>
            <person name="Burger G."/>
            <person name="Gray M.W."/>
            <person name="Holland P.W.H."/>
            <person name="King N."/>
            <person name="Lang F.B.F."/>
            <person name="Roger A.J."/>
            <person name="Ruiz-Trillo I."/>
            <person name="Haas B."/>
            <person name="Nusbaum C."/>
            <person name="Birren B."/>
        </authorList>
    </citation>
    <scope>NUCLEOTIDE SEQUENCE [LARGE SCALE GENOMIC DNA]</scope>
    <source>
        <strain evidence="12 13">JP610</strain>
    </source>
</reference>
<dbReference type="eggNOG" id="KOG1531">
    <property type="taxonomic scope" value="Eukaryota"/>
</dbReference>
<dbReference type="OrthoDB" id="239812at2759"/>
<keyword evidence="8" id="KW-0472">Membrane</keyword>
<name>A0A0L0GCP2_9EUKA</name>
<evidence type="ECO:0000256" key="2">
    <source>
        <dbReference type="ARBA" id="ARBA00007681"/>
    </source>
</evidence>
<keyword evidence="6 11" id="KW-0406">Ion transport</keyword>
<protein>
    <recommendedName>
        <fullName evidence="11">ATP synthase subunit gamma</fullName>
    </recommendedName>
</protein>